<accession>A0A1E3SPK9</accession>
<feature type="domain" description="UspA" evidence="2">
    <location>
        <begin position="153"/>
        <end position="279"/>
    </location>
</feature>
<dbReference type="STRING" id="243061.AWC25_08550"/>
<dbReference type="Proteomes" id="UP000094224">
    <property type="component" value="Unassembled WGS sequence"/>
</dbReference>
<comment type="caution">
    <text evidence="3">The sequence shown here is derived from an EMBL/GenBank/DDBJ whole genome shotgun (WGS) entry which is preliminary data.</text>
</comment>
<dbReference type="Pfam" id="PF00582">
    <property type="entry name" value="Usp"/>
    <property type="match status" value="2"/>
</dbReference>
<comment type="similarity">
    <text evidence="1">Belongs to the universal stress protein A family.</text>
</comment>
<organism evidence="3 4">
    <name type="scientific">Mycobacterium sherrisii</name>
    <dbReference type="NCBI Taxonomy" id="243061"/>
    <lineage>
        <taxon>Bacteria</taxon>
        <taxon>Bacillati</taxon>
        <taxon>Actinomycetota</taxon>
        <taxon>Actinomycetes</taxon>
        <taxon>Mycobacteriales</taxon>
        <taxon>Mycobacteriaceae</taxon>
        <taxon>Mycobacterium</taxon>
        <taxon>Mycobacterium simiae complex</taxon>
    </lineage>
</organism>
<protein>
    <recommendedName>
        <fullName evidence="2">UspA domain-containing protein</fullName>
    </recommendedName>
</protein>
<dbReference type="Gene3D" id="3.40.50.620">
    <property type="entry name" value="HUPs"/>
    <property type="match status" value="2"/>
</dbReference>
<sequence length="285" mass="30233">MDHQQAKSVVVGIDGSKAATSTALWAVGEAVSRDVPLRLVCVVAEPPADGRGPDDIPRDRTAAETALRRAATAIESTGQPVKIETQTVWAEPIEALIRASATAAMVCVGAIGLHHFQVGRLGSTAAALSVSARCPVAIVRSQRTRPGRQPGGIVVAISSSSDDEMLLAAATTEARLRNAALRVVFCHHTGSADDRATHDSERRATAHLDSRLARWRRRYPDLDVESTAVCVSLVDYLAHSHQAVQLVVVGPHDCERLNELMGPAGSAVLQEAGCSIVVVNHPRHL</sequence>
<evidence type="ECO:0000259" key="2">
    <source>
        <dbReference type="Pfam" id="PF00582"/>
    </source>
</evidence>
<dbReference type="RefSeq" id="WP_069402303.1">
    <property type="nucleotide sequence ID" value="NZ_JACKTB010000006.1"/>
</dbReference>
<dbReference type="PANTHER" id="PTHR46268">
    <property type="entry name" value="STRESS RESPONSE PROTEIN NHAX"/>
    <property type="match status" value="1"/>
</dbReference>
<dbReference type="OrthoDB" id="3174546at2"/>
<gene>
    <name evidence="3" type="ORF">BHQ21_21410</name>
</gene>
<dbReference type="InterPro" id="IPR014729">
    <property type="entry name" value="Rossmann-like_a/b/a_fold"/>
</dbReference>
<dbReference type="PANTHER" id="PTHR46268:SF6">
    <property type="entry name" value="UNIVERSAL STRESS PROTEIN UP12"/>
    <property type="match status" value="1"/>
</dbReference>
<reference evidence="4" key="1">
    <citation type="submission" date="2016-09" db="EMBL/GenBank/DDBJ databases">
        <authorList>
            <person name="Greninger A.L."/>
            <person name="Jerome K.R."/>
            <person name="Mcnair B."/>
            <person name="Wallis C."/>
            <person name="Fang F."/>
        </authorList>
    </citation>
    <scope>NUCLEOTIDE SEQUENCE [LARGE SCALE GENOMIC DNA]</scope>
    <source>
        <strain evidence="4">BC1_M4</strain>
    </source>
</reference>
<evidence type="ECO:0000313" key="3">
    <source>
        <dbReference type="EMBL" id="ODR03553.1"/>
    </source>
</evidence>
<evidence type="ECO:0000256" key="1">
    <source>
        <dbReference type="ARBA" id="ARBA00008791"/>
    </source>
</evidence>
<dbReference type="InterPro" id="IPR006015">
    <property type="entry name" value="Universal_stress_UspA"/>
</dbReference>
<dbReference type="AlphaFoldDB" id="A0A1E3SPK9"/>
<evidence type="ECO:0000313" key="4">
    <source>
        <dbReference type="Proteomes" id="UP000094224"/>
    </source>
</evidence>
<name>A0A1E3SPK9_9MYCO</name>
<dbReference type="SUPFAM" id="SSF52402">
    <property type="entry name" value="Adenine nucleotide alpha hydrolases-like"/>
    <property type="match status" value="2"/>
</dbReference>
<dbReference type="EMBL" id="MIHC01000045">
    <property type="protein sequence ID" value="ODR03553.1"/>
    <property type="molecule type" value="Genomic_DNA"/>
</dbReference>
<dbReference type="PRINTS" id="PR01438">
    <property type="entry name" value="UNVRSLSTRESS"/>
</dbReference>
<feature type="domain" description="UspA" evidence="2">
    <location>
        <begin position="7"/>
        <end position="140"/>
    </location>
</feature>
<keyword evidence="4" id="KW-1185">Reference proteome</keyword>
<dbReference type="InterPro" id="IPR006016">
    <property type="entry name" value="UspA"/>
</dbReference>
<proteinExistence type="inferred from homology"/>